<evidence type="ECO:0000256" key="4">
    <source>
        <dbReference type="ARBA" id="ARBA00022827"/>
    </source>
</evidence>
<sequence length="449" mass="48716">MKKKIVIVGGVGGGATVAAQIRRTDKEAEIHLFEKGSYVSFSNCGMPYYLGGVLESRDDILYPAEEFEENFNLHVHTETEVTRVLREQKQVTFQKQDSATQEETLSYDKLILSPGAYALCPQIDGMAEARTFTLHTIPDMDAIDQFIEKHQPATAAVIGAGFIGLEMVENLQARGLHCTLIDRGEQVAKLVDKDLADHVADHLTDNNVSLKLNDGLSSFSNEGKKLHLASGKTVDADMTILSIGVRPNTQLAVHSGLKIGNTGAIAVNQFMQTSDPDIYALGDVVETPDSITGVERNVALAWPAHRQAFIIASHLTNKKIAYHGTLGTGILKVFDLTVGSTGHTSTTLKQEGYTFKEAILQANSNVGYYPGSDRLWIKILFDAETGLIYSGQVVGYAGADKRLAVLATAIKGKLTVYDLQELEIGYAPPFSNSKDPLNILGYKAASLIT</sequence>
<dbReference type="InterPro" id="IPR004099">
    <property type="entry name" value="Pyr_nucl-diS_OxRdtase_dimer"/>
</dbReference>
<dbReference type="InterPro" id="IPR036188">
    <property type="entry name" value="FAD/NAD-bd_sf"/>
</dbReference>
<feature type="domain" description="Pyridine nucleotide-disulphide oxidoreductase dimerisation" evidence="7">
    <location>
        <begin position="332"/>
        <end position="432"/>
    </location>
</feature>
<dbReference type="PRINTS" id="PR00368">
    <property type="entry name" value="FADPNR"/>
</dbReference>
<dbReference type="SUPFAM" id="SSF51905">
    <property type="entry name" value="FAD/NAD(P)-binding domain"/>
    <property type="match status" value="2"/>
</dbReference>
<comment type="caution">
    <text evidence="9">The sequence shown here is derived from an EMBL/GenBank/DDBJ whole genome shotgun (WGS) entry which is preliminary data.</text>
</comment>
<dbReference type="AlphaFoldDB" id="A0A0U9H3K5"/>
<dbReference type="Pfam" id="PF02852">
    <property type="entry name" value="Pyr_redox_dim"/>
    <property type="match status" value="1"/>
</dbReference>
<evidence type="ECO:0000256" key="2">
    <source>
        <dbReference type="ARBA" id="ARBA00009130"/>
    </source>
</evidence>
<protein>
    <submittedName>
        <fullName evidence="9">Coenzyme A disulfide reductase</fullName>
    </submittedName>
</protein>
<dbReference type="NCBIfam" id="NF010037">
    <property type="entry name" value="PRK13512.1"/>
    <property type="match status" value="1"/>
</dbReference>
<dbReference type="Proteomes" id="UP000052946">
    <property type="component" value="Unassembled WGS sequence"/>
</dbReference>
<feature type="domain" description="FAD/NAD(P)-binding" evidence="8">
    <location>
        <begin position="4"/>
        <end position="299"/>
    </location>
</feature>
<evidence type="ECO:0000256" key="6">
    <source>
        <dbReference type="ARBA" id="ARBA00023284"/>
    </source>
</evidence>
<evidence type="ECO:0000256" key="5">
    <source>
        <dbReference type="ARBA" id="ARBA00023002"/>
    </source>
</evidence>
<organism evidence="9 10">
    <name type="scientific">Oceanobacillus picturae</name>
    <dbReference type="NCBI Taxonomy" id="171693"/>
    <lineage>
        <taxon>Bacteria</taxon>
        <taxon>Bacillati</taxon>
        <taxon>Bacillota</taxon>
        <taxon>Bacilli</taxon>
        <taxon>Bacillales</taxon>
        <taxon>Bacillaceae</taxon>
        <taxon>Oceanobacillus</taxon>
    </lineage>
</organism>
<dbReference type="EMBL" id="BBXV01000013">
    <property type="protein sequence ID" value="GAQ17242.1"/>
    <property type="molecule type" value="Genomic_DNA"/>
</dbReference>
<accession>A0A0U9H3K5</accession>
<evidence type="ECO:0000259" key="7">
    <source>
        <dbReference type="Pfam" id="PF02852"/>
    </source>
</evidence>
<dbReference type="SUPFAM" id="SSF55424">
    <property type="entry name" value="FAD/NAD-linked reductases, dimerisation (C-terminal) domain"/>
    <property type="match status" value="1"/>
</dbReference>
<evidence type="ECO:0000313" key="10">
    <source>
        <dbReference type="Proteomes" id="UP000052946"/>
    </source>
</evidence>
<dbReference type="Gene3D" id="3.50.50.60">
    <property type="entry name" value="FAD/NAD(P)-binding domain"/>
    <property type="match status" value="2"/>
</dbReference>
<comment type="similarity">
    <text evidence="2">Belongs to the class-III pyridine nucleotide-disulfide oxidoreductase family.</text>
</comment>
<evidence type="ECO:0000256" key="1">
    <source>
        <dbReference type="ARBA" id="ARBA00001974"/>
    </source>
</evidence>
<gene>
    <name evidence="9" type="ORF">OPHB3_1167</name>
</gene>
<dbReference type="PANTHER" id="PTHR43429:SF1">
    <property type="entry name" value="NAD(P)H SULFUR OXIDOREDUCTASE (COA-DEPENDENT)"/>
    <property type="match status" value="1"/>
</dbReference>
<proteinExistence type="inferred from homology"/>
<dbReference type="PANTHER" id="PTHR43429">
    <property type="entry name" value="PYRIDINE NUCLEOTIDE-DISULFIDE OXIDOREDUCTASE DOMAIN-CONTAINING"/>
    <property type="match status" value="1"/>
</dbReference>
<evidence type="ECO:0000259" key="8">
    <source>
        <dbReference type="Pfam" id="PF07992"/>
    </source>
</evidence>
<reference evidence="9 10" key="2">
    <citation type="journal article" date="2016" name="Genome Announc.">
        <title>Draft Genome Sequence of Oceanobacillus picturae Heshi-B3, Isolated from Fermented Rice Bran in a Traditional Japanese Seafood Dish.</title>
        <authorList>
            <person name="Akuzawa S."/>
            <person name="Nagaoka J."/>
            <person name="Kanekatsu M."/>
            <person name="Kanesaki Y."/>
            <person name="Suzuki T."/>
        </authorList>
    </citation>
    <scope>NUCLEOTIDE SEQUENCE [LARGE SCALE GENOMIC DNA]</scope>
    <source>
        <strain evidence="9 10">Heshi-B3</strain>
    </source>
</reference>
<reference evidence="10" key="1">
    <citation type="submission" date="2015-07" db="EMBL/GenBank/DDBJ databases">
        <title>Draft Genome Sequence of Oceanobacillus picturae Heshi-B3 that Was Isolated from Fermented Rice Bran with Aging Salted Mackerel, Which Was Named Heshiko as Traditional Fermented Seafood in Japan.</title>
        <authorList>
            <person name="Akuzawa S."/>
            <person name="Nakagawa J."/>
            <person name="Kanekatsu T."/>
            <person name="Kanesaki Y."/>
            <person name="Suzuki T."/>
        </authorList>
    </citation>
    <scope>NUCLEOTIDE SEQUENCE [LARGE SCALE GENOMIC DNA]</scope>
    <source>
        <strain evidence="10">Heshi-B3</strain>
    </source>
</reference>
<dbReference type="InterPro" id="IPR023753">
    <property type="entry name" value="FAD/NAD-binding_dom"/>
</dbReference>
<keyword evidence="5" id="KW-0560">Oxidoreductase</keyword>
<keyword evidence="6" id="KW-0676">Redox-active center</keyword>
<comment type="cofactor">
    <cofactor evidence="1">
        <name>FAD</name>
        <dbReference type="ChEBI" id="CHEBI:57692"/>
    </cofactor>
</comment>
<dbReference type="RefSeq" id="WP_058949708.1">
    <property type="nucleotide sequence ID" value="NZ_BBXV01000013.1"/>
</dbReference>
<keyword evidence="3" id="KW-0285">Flavoprotein</keyword>
<dbReference type="GO" id="GO:0016491">
    <property type="term" value="F:oxidoreductase activity"/>
    <property type="evidence" value="ECO:0007669"/>
    <property type="project" value="UniProtKB-KW"/>
</dbReference>
<dbReference type="PRINTS" id="PR00411">
    <property type="entry name" value="PNDRDTASEI"/>
</dbReference>
<dbReference type="Pfam" id="PF07992">
    <property type="entry name" value="Pyr_redox_2"/>
    <property type="match status" value="1"/>
</dbReference>
<evidence type="ECO:0000256" key="3">
    <source>
        <dbReference type="ARBA" id="ARBA00022630"/>
    </source>
</evidence>
<name>A0A0U9H3K5_9BACI</name>
<dbReference type="OrthoDB" id="9792592at2"/>
<dbReference type="InterPro" id="IPR050260">
    <property type="entry name" value="FAD-bd_OxRdtase"/>
</dbReference>
<dbReference type="InterPro" id="IPR016156">
    <property type="entry name" value="FAD/NAD-linked_Rdtase_dimer_sf"/>
</dbReference>
<keyword evidence="4" id="KW-0274">FAD</keyword>
<evidence type="ECO:0000313" key="9">
    <source>
        <dbReference type="EMBL" id="GAQ17242.1"/>
    </source>
</evidence>